<feature type="chain" id="PRO_5046738869" evidence="1">
    <location>
        <begin position="22"/>
        <end position="199"/>
    </location>
</feature>
<comment type="caution">
    <text evidence="2">The sequence shown here is derived from an EMBL/GenBank/DDBJ whole genome shotgun (WGS) entry which is preliminary data.</text>
</comment>
<protein>
    <submittedName>
        <fullName evidence="2">Uncharacterized protein</fullName>
    </submittedName>
</protein>
<evidence type="ECO:0000313" key="3">
    <source>
        <dbReference type="Proteomes" id="UP001590950"/>
    </source>
</evidence>
<keyword evidence="1" id="KW-0732">Signal</keyword>
<evidence type="ECO:0000256" key="1">
    <source>
        <dbReference type="SAM" id="SignalP"/>
    </source>
</evidence>
<reference evidence="2 3" key="1">
    <citation type="submission" date="2024-09" db="EMBL/GenBank/DDBJ databases">
        <title>Rethinking Asexuality: The Enigmatic Case of Functional Sexual Genes in Lepraria (Stereocaulaceae).</title>
        <authorList>
            <person name="Doellman M."/>
            <person name="Sun Y."/>
            <person name="Barcenas-Pena A."/>
            <person name="Lumbsch H.T."/>
            <person name="Grewe F."/>
        </authorList>
    </citation>
    <scope>NUCLEOTIDE SEQUENCE [LARGE SCALE GENOMIC DNA]</scope>
    <source>
        <strain evidence="2 3">Mercado 3170</strain>
    </source>
</reference>
<dbReference type="Proteomes" id="UP001590950">
    <property type="component" value="Unassembled WGS sequence"/>
</dbReference>
<gene>
    <name evidence="2" type="ORF">N7G274_007197</name>
</gene>
<proteinExistence type="predicted"/>
<evidence type="ECO:0000313" key="2">
    <source>
        <dbReference type="EMBL" id="KAL2040294.1"/>
    </source>
</evidence>
<name>A0ABR4A6A5_9LECA</name>
<dbReference type="EMBL" id="JBEFKJ010000022">
    <property type="protein sequence ID" value="KAL2040294.1"/>
    <property type="molecule type" value="Genomic_DNA"/>
</dbReference>
<accession>A0ABR4A6A5</accession>
<feature type="signal peptide" evidence="1">
    <location>
        <begin position="1"/>
        <end position="21"/>
    </location>
</feature>
<organism evidence="2 3">
    <name type="scientific">Stereocaulon virgatum</name>
    <dbReference type="NCBI Taxonomy" id="373712"/>
    <lineage>
        <taxon>Eukaryota</taxon>
        <taxon>Fungi</taxon>
        <taxon>Dikarya</taxon>
        <taxon>Ascomycota</taxon>
        <taxon>Pezizomycotina</taxon>
        <taxon>Lecanoromycetes</taxon>
        <taxon>OSLEUM clade</taxon>
        <taxon>Lecanoromycetidae</taxon>
        <taxon>Lecanorales</taxon>
        <taxon>Lecanorineae</taxon>
        <taxon>Stereocaulaceae</taxon>
        <taxon>Stereocaulon</taxon>
    </lineage>
</organism>
<keyword evidence="3" id="KW-1185">Reference proteome</keyword>
<sequence>MKSNLISCSCLLFCFHVFSLAAPLSVPSSLALLDSTDMKPALPISYSISSAASNKTLTPITKGKSSPNGIIPPDPFYLQVPGATQTIKFHTYGRPIDGTSALLVLEQARDDALFYHHRAEVPMGEHNFIYIDGIAYHKALELIFTPGSVMTWDLWYESAMGIMDFFKDFEYRELEFDVLIGGSQGYAVVGNGSIVLTTL</sequence>